<comment type="subcellular location">
    <subcellularLocation>
        <location evidence="1">Cytoplasm</location>
    </subcellularLocation>
</comment>
<gene>
    <name evidence="6" type="ORF">HF521_010355</name>
</gene>
<evidence type="ECO:0000256" key="3">
    <source>
        <dbReference type="ARBA" id="ARBA00022490"/>
    </source>
</evidence>
<dbReference type="GO" id="GO:0005737">
    <property type="term" value="C:cytoplasm"/>
    <property type="evidence" value="ECO:0007669"/>
    <property type="project" value="UniProtKB-SubCell"/>
</dbReference>
<evidence type="ECO:0000256" key="4">
    <source>
        <dbReference type="ARBA" id="ARBA00022553"/>
    </source>
</evidence>
<keyword evidence="7" id="KW-1185">Reference proteome</keyword>
<feature type="region of interest" description="Disordered" evidence="5">
    <location>
        <begin position="40"/>
        <end position="73"/>
    </location>
</feature>
<dbReference type="Pfam" id="PF10248">
    <property type="entry name" value="Mlf1IP"/>
    <property type="match status" value="1"/>
</dbReference>
<reference evidence="6" key="1">
    <citation type="submission" date="2020-08" db="EMBL/GenBank/DDBJ databases">
        <title>Chromosome-level assembly of Southern catfish (Silurus meridionalis) provides insights into visual adaptation to the nocturnal and benthic lifestyles.</title>
        <authorList>
            <person name="Zhang Y."/>
            <person name="Wang D."/>
            <person name="Peng Z."/>
        </authorList>
    </citation>
    <scope>NUCLEOTIDE SEQUENCE</scope>
    <source>
        <strain evidence="6">SWU-2019-XX</strain>
        <tissue evidence="6">Muscle</tissue>
    </source>
</reference>
<organism evidence="6 7">
    <name type="scientific">Silurus meridionalis</name>
    <name type="common">Southern catfish</name>
    <name type="synonym">Silurus soldatovi meridionalis</name>
    <dbReference type="NCBI Taxonomy" id="175797"/>
    <lineage>
        <taxon>Eukaryota</taxon>
        <taxon>Metazoa</taxon>
        <taxon>Chordata</taxon>
        <taxon>Craniata</taxon>
        <taxon>Vertebrata</taxon>
        <taxon>Euteleostomi</taxon>
        <taxon>Actinopterygii</taxon>
        <taxon>Neopterygii</taxon>
        <taxon>Teleostei</taxon>
        <taxon>Ostariophysi</taxon>
        <taxon>Siluriformes</taxon>
        <taxon>Siluridae</taxon>
        <taxon>Silurus</taxon>
    </lineage>
</organism>
<accession>A0A8T0AJE7</accession>
<name>A0A8T0AJE7_SILME</name>
<dbReference type="EMBL" id="JABFDY010000020">
    <property type="protein sequence ID" value="KAF7692745.1"/>
    <property type="molecule type" value="Genomic_DNA"/>
</dbReference>
<feature type="region of interest" description="Disordered" evidence="5">
    <location>
        <begin position="233"/>
        <end position="269"/>
    </location>
</feature>
<keyword evidence="3" id="KW-0963">Cytoplasm</keyword>
<protein>
    <recommendedName>
        <fullName evidence="8">Myeloid leukemia factor 1</fullName>
    </recommendedName>
</protein>
<evidence type="ECO:0000313" key="6">
    <source>
        <dbReference type="EMBL" id="KAF7692745.1"/>
    </source>
</evidence>
<evidence type="ECO:0000256" key="2">
    <source>
        <dbReference type="ARBA" id="ARBA00008332"/>
    </source>
</evidence>
<dbReference type="Proteomes" id="UP000606274">
    <property type="component" value="Unassembled WGS sequence"/>
</dbReference>
<dbReference type="AlphaFoldDB" id="A0A8T0AJE7"/>
<keyword evidence="4" id="KW-0597">Phosphoprotein</keyword>
<evidence type="ECO:0008006" key="8">
    <source>
        <dbReference type="Google" id="ProtNLM"/>
    </source>
</evidence>
<feature type="compositionally biased region" description="Basic and acidic residues" evidence="5">
    <location>
        <begin position="238"/>
        <end position="257"/>
    </location>
</feature>
<evidence type="ECO:0000256" key="5">
    <source>
        <dbReference type="SAM" id="MobiDB-lite"/>
    </source>
</evidence>
<feature type="compositionally biased region" description="Polar residues" evidence="5">
    <location>
        <begin position="260"/>
        <end position="269"/>
    </location>
</feature>
<comment type="caution">
    <text evidence="6">The sequence shown here is derived from an EMBL/GenBank/DDBJ whole genome shotgun (WGS) entry which is preliminary data.</text>
</comment>
<dbReference type="InterPro" id="IPR019376">
    <property type="entry name" value="Myeloid_leukemia_factor"/>
</dbReference>
<proteinExistence type="inferred from homology"/>
<evidence type="ECO:0000256" key="1">
    <source>
        <dbReference type="ARBA" id="ARBA00004496"/>
    </source>
</evidence>
<sequence>MFNSIIRDFEEDPFFSEPFHLHHERMGQMMSGFRSPFRHGFMPSITNGQDRGRREEGQDLSVAPHNRNRDLDSFRNPFAMMDSMRSHMRDRREFMHRNIEDMASNSNSHAFSSSSVMTYSKVGDEPAKVFKASSQTRCIPGGIKETRRTLKDSESGLEKMAIGHHINDRGHVIEKKHNTRTGEREFNQDFQNLDETEAEAFDVEWQQKVSEFQPSAQMSHLEAPRARAVHQAAIAGPEHTHRETQARPAESQRKLHVSELNIQGSSKKD</sequence>
<evidence type="ECO:0000313" key="7">
    <source>
        <dbReference type="Proteomes" id="UP000606274"/>
    </source>
</evidence>
<dbReference type="PANTHER" id="PTHR13105">
    <property type="entry name" value="MYELOID LEUKEMIA FACTOR"/>
    <property type="match status" value="1"/>
</dbReference>
<comment type="similarity">
    <text evidence="2">Belongs to the MLF family.</text>
</comment>